<evidence type="ECO:0000313" key="1">
    <source>
        <dbReference type="EMBL" id="QEA07850.1"/>
    </source>
</evidence>
<gene>
    <name evidence="1" type="ORF">KBTEX_04215</name>
</gene>
<sequence>MTATQGSDQDNWLDVTLPGDLPVPAPEQRLHADAKGALVRAEYAPVAWGRTMRVAQLMESLEGVNGLVFATRQSLVPCFPGGAPVRGMPRLAWLEFSDLSVELAEPPSRE</sequence>
<name>A0A5B8RG49_9ZZZZ</name>
<reference evidence="1" key="1">
    <citation type="submission" date="2019-06" db="EMBL/GenBank/DDBJ databases">
        <authorList>
            <person name="Murdoch R.W."/>
            <person name="Fathepure B."/>
        </authorList>
    </citation>
    <scope>NUCLEOTIDE SEQUENCE</scope>
</reference>
<protein>
    <submittedName>
        <fullName evidence="1">Uncharacterized protein</fullName>
    </submittedName>
</protein>
<proteinExistence type="predicted"/>
<organism evidence="1">
    <name type="scientific">uncultured organism</name>
    <dbReference type="NCBI Taxonomy" id="155900"/>
    <lineage>
        <taxon>unclassified sequences</taxon>
        <taxon>environmental samples</taxon>
    </lineage>
</organism>
<dbReference type="AlphaFoldDB" id="A0A5B8RG49"/>
<dbReference type="EMBL" id="MN079418">
    <property type="protein sequence ID" value="QEA07850.1"/>
    <property type="molecule type" value="Genomic_DNA"/>
</dbReference>
<accession>A0A5B8RG49</accession>